<evidence type="ECO:0000256" key="1">
    <source>
        <dbReference type="ARBA" id="ARBA00022729"/>
    </source>
</evidence>
<reference evidence="5" key="1">
    <citation type="submission" date="2016-10" db="EMBL/GenBank/DDBJ databases">
        <authorList>
            <person name="Varghese N."/>
            <person name="Submissions S."/>
        </authorList>
    </citation>
    <scope>NUCLEOTIDE SEQUENCE [LARGE SCALE GENOMIC DNA]</scope>
    <source>
        <strain evidence="5">CGMCC 1.10658</strain>
    </source>
</reference>
<protein>
    <submittedName>
        <fullName evidence="4">Opacity protein</fullName>
    </submittedName>
</protein>
<dbReference type="EMBL" id="FNFH01000006">
    <property type="protein sequence ID" value="SDK61917.1"/>
    <property type="molecule type" value="Genomic_DNA"/>
</dbReference>
<accession>A0A1G9DDN4</accession>
<dbReference type="Gene3D" id="2.40.160.20">
    <property type="match status" value="1"/>
</dbReference>
<evidence type="ECO:0000259" key="3">
    <source>
        <dbReference type="Pfam" id="PF13505"/>
    </source>
</evidence>
<dbReference type="Proteomes" id="UP000199305">
    <property type="component" value="Unassembled WGS sequence"/>
</dbReference>
<evidence type="ECO:0000256" key="2">
    <source>
        <dbReference type="SAM" id="SignalP"/>
    </source>
</evidence>
<dbReference type="InterPro" id="IPR011250">
    <property type="entry name" value="OMP/PagP_B-barrel"/>
</dbReference>
<feature type="chain" id="PRO_5011626838" evidence="2">
    <location>
        <begin position="19"/>
        <end position="192"/>
    </location>
</feature>
<dbReference type="Pfam" id="PF13505">
    <property type="entry name" value="OMP_b-brl"/>
    <property type="match status" value="1"/>
</dbReference>
<evidence type="ECO:0000313" key="4">
    <source>
        <dbReference type="EMBL" id="SDK61917.1"/>
    </source>
</evidence>
<dbReference type="OrthoDB" id="5737441at2"/>
<evidence type="ECO:0000313" key="5">
    <source>
        <dbReference type="Proteomes" id="UP000199305"/>
    </source>
</evidence>
<organism evidence="4 5">
    <name type="scientific">Microbulbifer yueqingensis</name>
    <dbReference type="NCBI Taxonomy" id="658219"/>
    <lineage>
        <taxon>Bacteria</taxon>
        <taxon>Pseudomonadati</taxon>
        <taxon>Pseudomonadota</taxon>
        <taxon>Gammaproteobacteria</taxon>
        <taxon>Cellvibrionales</taxon>
        <taxon>Microbulbiferaceae</taxon>
        <taxon>Microbulbifer</taxon>
    </lineage>
</organism>
<dbReference type="STRING" id="658219.SAMN05216212_2746"/>
<gene>
    <name evidence="4" type="ORF">SAMN05216212_2746</name>
</gene>
<dbReference type="SUPFAM" id="SSF56925">
    <property type="entry name" value="OMPA-like"/>
    <property type="match status" value="1"/>
</dbReference>
<feature type="signal peptide" evidence="2">
    <location>
        <begin position="1"/>
        <end position="18"/>
    </location>
</feature>
<dbReference type="AlphaFoldDB" id="A0A1G9DDN4"/>
<keyword evidence="5" id="KW-1185">Reference proteome</keyword>
<proteinExistence type="predicted"/>
<dbReference type="InterPro" id="IPR027385">
    <property type="entry name" value="Beta-barrel_OMP"/>
</dbReference>
<keyword evidence="1 2" id="KW-0732">Signal</keyword>
<feature type="domain" description="Outer membrane protein beta-barrel" evidence="3">
    <location>
        <begin position="5"/>
        <end position="188"/>
    </location>
</feature>
<name>A0A1G9DDN4_9GAMM</name>
<sequence length="192" mass="21589">MKKVTFVAALLCASPALAIEWNNPFVGICAGEYQVVGTIGAGAGELQVNKDRDGFAYASVGLTPTVGVWQTELRYSYFDDGGVSSDLYGLNFKVDFSLDCDIQCLYWMAGWTYGEFDVDTIDIDNNQVTLLVEEDGNDDFWHAGVGYRYRWTRNFDTSVEYMYNDVGDVVDFDLGHLRSLTLNFSYRFFGPQ</sequence>
<dbReference type="RefSeq" id="WP_091515368.1">
    <property type="nucleotide sequence ID" value="NZ_FNFH01000006.1"/>
</dbReference>